<evidence type="ECO:0000256" key="2">
    <source>
        <dbReference type="ARBA" id="ARBA00023125"/>
    </source>
</evidence>
<dbReference type="SUPFAM" id="SSF53822">
    <property type="entry name" value="Periplasmic binding protein-like I"/>
    <property type="match status" value="1"/>
</dbReference>
<dbReference type="SMART" id="SM00354">
    <property type="entry name" value="HTH_LACI"/>
    <property type="match status" value="1"/>
</dbReference>
<feature type="domain" description="HTH lacI-type" evidence="4">
    <location>
        <begin position="13"/>
        <end position="67"/>
    </location>
</feature>
<sequence length="328" mass="34775">MTQQDSSPGARRATIIDVAARAGVSRQTVSRAINDMPGISASTRERVLAAAEELHYRPSRFGRGLVSAGPPTLGLLVDDLANAFFPEVARAMIRAASERGWTVLVAETGGAEDPEEVGRDLARRVDALVGYGLPQRTGDAVPERMPILQLDGPRAGDRPGVLFTLDPALEELAGHLRSQGVRRAALLDNELTGPSDRARRVRAGLGGVLEVLEVVPMVADGVRAQVDAAMAGSPDLLIGWNDAHALAALKELRSRGVAVPEQVRVMGIDGLGIGTLVTPELTSLGVDLEAMAREAVDLVDGMFSGALPLLGERSRRELPYRLIRRGSA</sequence>
<gene>
    <name evidence="5" type="ORF">ACFSDA_13950</name>
</gene>
<comment type="caution">
    <text evidence="5">The sequence shown here is derived from an EMBL/GenBank/DDBJ whole genome shotgun (WGS) entry which is preliminary data.</text>
</comment>
<dbReference type="RefSeq" id="WP_343905483.1">
    <property type="nucleotide sequence ID" value="NZ_BAAAIS010000003.1"/>
</dbReference>
<keyword evidence="3" id="KW-0804">Transcription</keyword>
<dbReference type="Proteomes" id="UP001597280">
    <property type="component" value="Unassembled WGS sequence"/>
</dbReference>
<dbReference type="PROSITE" id="PS00356">
    <property type="entry name" value="HTH_LACI_1"/>
    <property type="match status" value="1"/>
</dbReference>
<evidence type="ECO:0000256" key="3">
    <source>
        <dbReference type="ARBA" id="ARBA00023163"/>
    </source>
</evidence>
<keyword evidence="2 5" id="KW-0238">DNA-binding</keyword>
<dbReference type="CDD" id="cd06267">
    <property type="entry name" value="PBP1_LacI_sugar_binding-like"/>
    <property type="match status" value="1"/>
</dbReference>
<dbReference type="PANTHER" id="PTHR30146">
    <property type="entry name" value="LACI-RELATED TRANSCRIPTIONAL REPRESSOR"/>
    <property type="match status" value="1"/>
</dbReference>
<dbReference type="Pfam" id="PF13377">
    <property type="entry name" value="Peripla_BP_3"/>
    <property type="match status" value="1"/>
</dbReference>
<protein>
    <submittedName>
        <fullName evidence="5">LacI family DNA-binding transcriptional regulator</fullName>
    </submittedName>
</protein>
<dbReference type="PANTHER" id="PTHR30146:SF109">
    <property type="entry name" value="HTH-TYPE TRANSCRIPTIONAL REGULATOR GALS"/>
    <property type="match status" value="1"/>
</dbReference>
<dbReference type="SUPFAM" id="SSF47413">
    <property type="entry name" value="lambda repressor-like DNA-binding domains"/>
    <property type="match status" value="1"/>
</dbReference>
<dbReference type="CDD" id="cd01392">
    <property type="entry name" value="HTH_LacI"/>
    <property type="match status" value="1"/>
</dbReference>
<dbReference type="PROSITE" id="PS50932">
    <property type="entry name" value="HTH_LACI_2"/>
    <property type="match status" value="1"/>
</dbReference>
<dbReference type="InterPro" id="IPR046335">
    <property type="entry name" value="LacI/GalR-like_sensor"/>
</dbReference>
<dbReference type="Gene3D" id="3.40.50.2300">
    <property type="match status" value="2"/>
</dbReference>
<evidence type="ECO:0000313" key="5">
    <source>
        <dbReference type="EMBL" id="MFD1836169.1"/>
    </source>
</evidence>
<dbReference type="EMBL" id="JBHUFL010000003">
    <property type="protein sequence ID" value="MFD1836169.1"/>
    <property type="molecule type" value="Genomic_DNA"/>
</dbReference>
<dbReference type="Pfam" id="PF00356">
    <property type="entry name" value="LacI"/>
    <property type="match status" value="1"/>
</dbReference>
<keyword evidence="1" id="KW-0805">Transcription regulation</keyword>
<accession>A0ABW4Q171</accession>
<dbReference type="InterPro" id="IPR000843">
    <property type="entry name" value="HTH_LacI"/>
</dbReference>
<dbReference type="InterPro" id="IPR010982">
    <property type="entry name" value="Lambda_DNA-bd_dom_sf"/>
</dbReference>
<evidence type="ECO:0000313" key="6">
    <source>
        <dbReference type="Proteomes" id="UP001597280"/>
    </source>
</evidence>
<keyword evidence="6" id="KW-1185">Reference proteome</keyword>
<name>A0ABW4Q171_9MICO</name>
<reference evidence="6" key="1">
    <citation type="journal article" date="2019" name="Int. J. Syst. Evol. Microbiol.">
        <title>The Global Catalogue of Microorganisms (GCM) 10K type strain sequencing project: providing services to taxonomists for standard genome sequencing and annotation.</title>
        <authorList>
            <consortium name="The Broad Institute Genomics Platform"/>
            <consortium name="The Broad Institute Genome Sequencing Center for Infectious Disease"/>
            <person name="Wu L."/>
            <person name="Ma J."/>
        </authorList>
    </citation>
    <scope>NUCLEOTIDE SEQUENCE [LARGE SCALE GENOMIC DNA]</scope>
    <source>
        <strain evidence="6">JCM 11650</strain>
    </source>
</reference>
<dbReference type="GO" id="GO:0003677">
    <property type="term" value="F:DNA binding"/>
    <property type="evidence" value="ECO:0007669"/>
    <property type="project" value="UniProtKB-KW"/>
</dbReference>
<evidence type="ECO:0000256" key="1">
    <source>
        <dbReference type="ARBA" id="ARBA00023015"/>
    </source>
</evidence>
<organism evidence="5 6">
    <name type="scientific">Brachybacterium rhamnosum</name>
    <dbReference type="NCBI Taxonomy" id="173361"/>
    <lineage>
        <taxon>Bacteria</taxon>
        <taxon>Bacillati</taxon>
        <taxon>Actinomycetota</taxon>
        <taxon>Actinomycetes</taxon>
        <taxon>Micrococcales</taxon>
        <taxon>Dermabacteraceae</taxon>
        <taxon>Brachybacterium</taxon>
    </lineage>
</organism>
<evidence type="ECO:0000259" key="4">
    <source>
        <dbReference type="PROSITE" id="PS50932"/>
    </source>
</evidence>
<proteinExistence type="predicted"/>
<dbReference type="Gene3D" id="1.10.260.40">
    <property type="entry name" value="lambda repressor-like DNA-binding domains"/>
    <property type="match status" value="1"/>
</dbReference>
<dbReference type="InterPro" id="IPR028082">
    <property type="entry name" value="Peripla_BP_I"/>
</dbReference>